<comment type="caution">
    <text evidence="1">The sequence shown here is derived from an EMBL/GenBank/DDBJ whole genome shotgun (WGS) entry which is preliminary data.</text>
</comment>
<dbReference type="EMBL" id="CM043015">
    <property type="protein sequence ID" value="KAI4471627.1"/>
    <property type="molecule type" value="Genomic_DNA"/>
</dbReference>
<accession>A0ACB9TXZ6</accession>
<keyword evidence="2" id="KW-1185">Reference proteome</keyword>
<reference evidence="1" key="1">
    <citation type="submission" date="2022-04" db="EMBL/GenBank/DDBJ databases">
        <title>Chromosome-scale genome assembly of Holotrichia oblita Faldermann.</title>
        <authorList>
            <person name="Rongchong L."/>
        </authorList>
    </citation>
    <scope>NUCLEOTIDE SEQUENCE</scope>
    <source>
        <strain evidence="1">81SQS9</strain>
    </source>
</reference>
<proteinExistence type="predicted"/>
<dbReference type="Proteomes" id="UP001056778">
    <property type="component" value="Chromosome 1"/>
</dbReference>
<gene>
    <name evidence="1" type="ORF">MML48_1g06446</name>
</gene>
<evidence type="ECO:0000313" key="2">
    <source>
        <dbReference type="Proteomes" id="UP001056778"/>
    </source>
</evidence>
<organism evidence="1 2">
    <name type="scientific">Holotrichia oblita</name>
    <name type="common">Chafer beetle</name>
    <dbReference type="NCBI Taxonomy" id="644536"/>
    <lineage>
        <taxon>Eukaryota</taxon>
        <taxon>Metazoa</taxon>
        <taxon>Ecdysozoa</taxon>
        <taxon>Arthropoda</taxon>
        <taxon>Hexapoda</taxon>
        <taxon>Insecta</taxon>
        <taxon>Pterygota</taxon>
        <taxon>Neoptera</taxon>
        <taxon>Endopterygota</taxon>
        <taxon>Coleoptera</taxon>
        <taxon>Polyphaga</taxon>
        <taxon>Scarabaeiformia</taxon>
        <taxon>Scarabaeidae</taxon>
        <taxon>Melolonthinae</taxon>
        <taxon>Holotrichia</taxon>
    </lineage>
</organism>
<sequence length="313" mass="36173">MMTSTSLRLDIFGNENYLLPNNFSDNNLLIPTLSEHIRCASHTVALITTTDIMKIINSTSSLRSKHEQAMARCNHIWKKAGRPKSAELIKKVLGHTLSYPDVTRWNSMFAALNQILNSKEKLDCLYEKLKFAKQDRLRDTDLNYLAELCQILKPFALALDILQGEQNMFGYLLPSIVSLFVKIEKLKTNKFKYVEPILIAFTESLNSRFEKLLKLTNQSAIIATVINPLFKTHWLTAFREMRNIENDSRIKDLIIIEAIKIIKENEEQFNVNNNNITQMKSNKLQTTSLNFMLMPIFKRKRKTLALAIPIYKC</sequence>
<name>A0ACB9TXZ6_HOLOL</name>
<evidence type="ECO:0000313" key="1">
    <source>
        <dbReference type="EMBL" id="KAI4471627.1"/>
    </source>
</evidence>
<protein>
    <submittedName>
        <fullName evidence="1">Transposase-related</fullName>
    </submittedName>
</protein>